<reference evidence="4 5" key="1">
    <citation type="submission" date="2022-08" db="EMBL/GenBank/DDBJ databases">
        <authorList>
            <person name="Zeman M."/>
            <person name="Kubasova T."/>
        </authorList>
    </citation>
    <scope>NUCLEOTIDE SEQUENCE [LARGE SCALE GENOMIC DNA]</scope>
    <source>
        <strain evidence="4 5">ET62</strain>
    </source>
</reference>
<feature type="region of interest" description="Disordered" evidence="1">
    <location>
        <begin position="60"/>
        <end position="149"/>
    </location>
</feature>
<keyword evidence="5" id="KW-1185">Reference proteome</keyword>
<dbReference type="EMBL" id="JANRHJ010000011">
    <property type="protein sequence ID" value="MCR8874392.1"/>
    <property type="molecule type" value="Genomic_DNA"/>
</dbReference>
<keyword evidence="2" id="KW-0812">Transmembrane</keyword>
<dbReference type="RefSeq" id="WP_204428925.1">
    <property type="nucleotide sequence ID" value="NZ_JANRHJ010000011.1"/>
</dbReference>
<evidence type="ECO:0000313" key="4">
    <source>
        <dbReference type="EMBL" id="MCR8874392.1"/>
    </source>
</evidence>
<feature type="compositionally biased region" description="Basic and acidic residues" evidence="1">
    <location>
        <begin position="77"/>
        <end position="105"/>
    </location>
</feature>
<dbReference type="InterPro" id="IPR055407">
    <property type="entry name" value="TraM_C"/>
</dbReference>
<name>A0AAW5N206_9BACT</name>
<evidence type="ECO:0000256" key="2">
    <source>
        <dbReference type="SAM" id="Phobius"/>
    </source>
</evidence>
<feature type="region of interest" description="Disordered" evidence="1">
    <location>
        <begin position="1"/>
        <end position="27"/>
    </location>
</feature>
<evidence type="ECO:0000259" key="3">
    <source>
        <dbReference type="Pfam" id="PF12508"/>
    </source>
</evidence>
<dbReference type="NCBIfam" id="TIGR03779">
    <property type="entry name" value="Bac_Flav_CT_M"/>
    <property type="match status" value="1"/>
</dbReference>
<feature type="transmembrane region" description="Helical" evidence="2">
    <location>
        <begin position="35"/>
        <end position="53"/>
    </location>
</feature>
<dbReference type="InterPro" id="IPR022187">
    <property type="entry name" value="Conjug_transposon_TraM"/>
</dbReference>
<keyword evidence="2" id="KW-0472">Membrane</keyword>
<accession>A0AAW5N206</accession>
<sequence length="429" mass="47540">MKMNIGKLRTLLKLPPPKEGGKPLTEEQKRKRAGYIVYPVLVLLCAGCVWLALSPSEKEQAKAGQSNGFNTEIPLPEDSRMQESKVAAYEHEEMEKKEQERRSTYREMASLLDRKQADTVRLPDLPPEKPRKTAGQETARSPSAAYRDMNRTLNNFYEPAYDREKEELRKRVAELERRQAQPEASPEYSMEEKLALMEKSYELAARYNGGQTAQVRPATERRKAEARPVTAVRHQVVSSLPRPSDDMERAAAFAGERNTGFHTPVGKTLASARNTIAACVHGTQTVADGQTLRIRLLEPMAVDDRLIPKGTVLTGGTRMQGERLDILISTVEHDGSVIPVELEVYDADGQQGIAVPNSMEYDALREIAANMGGSMNSSINISTDAGAQIASDLGKGVIRGVSQYVTQKMQRVKVTLKAGHRVLLYPPGQ</sequence>
<keyword evidence="2" id="KW-1133">Transmembrane helix</keyword>
<feature type="domain" description="Conjugative transposon TraM C-terminal" evidence="3">
    <location>
        <begin position="276"/>
        <end position="424"/>
    </location>
</feature>
<comment type="caution">
    <text evidence="4">The sequence shown here is derived from an EMBL/GenBank/DDBJ whole genome shotgun (WGS) entry which is preliminary data.</text>
</comment>
<proteinExistence type="predicted"/>
<evidence type="ECO:0000313" key="5">
    <source>
        <dbReference type="Proteomes" id="UP001204579"/>
    </source>
</evidence>
<dbReference type="Proteomes" id="UP001204579">
    <property type="component" value="Unassembled WGS sequence"/>
</dbReference>
<dbReference type="Pfam" id="PF12508">
    <property type="entry name" value="Transposon_TraM"/>
    <property type="match status" value="1"/>
</dbReference>
<organism evidence="4 5">
    <name type="scientific">Phocaeicola barnesiae</name>
    <dbReference type="NCBI Taxonomy" id="376804"/>
    <lineage>
        <taxon>Bacteria</taxon>
        <taxon>Pseudomonadati</taxon>
        <taxon>Bacteroidota</taxon>
        <taxon>Bacteroidia</taxon>
        <taxon>Bacteroidales</taxon>
        <taxon>Bacteroidaceae</taxon>
        <taxon>Phocaeicola</taxon>
    </lineage>
</organism>
<evidence type="ECO:0000256" key="1">
    <source>
        <dbReference type="SAM" id="MobiDB-lite"/>
    </source>
</evidence>
<protein>
    <submittedName>
        <fullName evidence="4">Conjugative transposon protein TraM</fullName>
    </submittedName>
</protein>
<dbReference type="AlphaFoldDB" id="A0AAW5N206"/>
<gene>
    <name evidence="4" type="primary">traM</name>
    <name evidence="4" type="ORF">NW209_10260</name>
</gene>